<keyword evidence="13 14" id="KW-0407">Ion channel</keyword>
<evidence type="ECO:0000256" key="17">
    <source>
        <dbReference type="SAM" id="Phobius"/>
    </source>
</evidence>
<dbReference type="GO" id="GO:0005509">
    <property type="term" value="F:calcium ion binding"/>
    <property type="evidence" value="ECO:0007669"/>
    <property type="project" value="InterPro"/>
</dbReference>
<evidence type="ECO:0000256" key="13">
    <source>
        <dbReference type="ARBA" id="ARBA00023303"/>
    </source>
</evidence>
<dbReference type="PANTHER" id="PTHR10877">
    <property type="entry name" value="POLYCYSTIN FAMILY MEMBER"/>
    <property type="match status" value="1"/>
</dbReference>
<feature type="binding site" evidence="14">
    <location>
        <position position="532"/>
    </location>
    <ligand>
        <name>Ca(2+)</name>
        <dbReference type="ChEBI" id="CHEBI:29108"/>
        <label>2</label>
    </ligand>
</feature>
<dbReference type="AlphaFoldDB" id="A0A4Z2D8R6"/>
<feature type="region of interest" description="Disordered" evidence="16">
    <location>
        <begin position="562"/>
        <end position="584"/>
    </location>
</feature>
<dbReference type="InterPro" id="IPR046791">
    <property type="entry name" value="Polycystin_dom"/>
</dbReference>
<dbReference type="InterPro" id="IPR051223">
    <property type="entry name" value="Polycystin"/>
</dbReference>
<proteinExistence type="inferred from homology"/>
<organism evidence="20 21">
    <name type="scientific">Schistosoma japonicum</name>
    <name type="common">Blood fluke</name>
    <dbReference type="NCBI Taxonomy" id="6182"/>
    <lineage>
        <taxon>Eukaryota</taxon>
        <taxon>Metazoa</taxon>
        <taxon>Spiralia</taxon>
        <taxon>Lophotrochozoa</taxon>
        <taxon>Platyhelminthes</taxon>
        <taxon>Trematoda</taxon>
        <taxon>Digenea</taxon>
        <taxon>Strigeidida</taxon>
        <taxon>Schistosomatoidea</taxon>
        <taxon>Schistosomatidae</taxon>
        <taxon>Schistosoma</taxon>
    </lineage>
</organism>
<keyword evidence="14" id="KW-0106">Calcium</keyword>
<feature type="transmembrane region" description="Helical" evidence="17">
    <location>
        <begin position="324"/>
        <end position="344"/>
    </location>
</feature>
<dbReference type="Gene3D" id="1.20.5.340">
    <property type="match status" value="1"/>
</dbReference>
<feature type="binding site" evidence="14">
    <location>
        <position position="543"/>
    </location>
    <ligand>
        <name>Ca(2+)</name>
        <dbReference type="ChEBI" id="CHEBI:29108"/>
        <label>2</label>
    </ligand>
</feature>
<sequence length="651" mass="75031">MTYFYNTSVFNRFVLTASLSPSDDQPALQTIDDHASMWNYIKGQLMDALYHDAWYNRLNVSFNEKEFIGHDNKLLGTARLRQLKVDPLKCNTPKYMGSIVEKCYPAYSIETRYTGPIEIQGNITPLYTIKAWNFSTSAITGASSYSAPYGSYDGSGYIQDLSRSRDETEAILSELFLGRWIDQSTRVLFIDFALYNANINMFIIVKIIFEMPESGGLFSSSEIQPVRLFRYQTSTDYFVLACEIVYLIFLVYYIIEEILELSVKRWKYFISIWNLMDLAMVVISLICAGFLIYSDIIVADRMSTLINDVSSYPNFDSLSNLHSLYIRSMAICVFLGMIKIFKYLTIDRSLNQLTRTMDIAANDLFGFLVMFCIVYFAYAQMSYLAFSARTIEYSSFTQTTYSLLRIMLGDISFPSILKSHPVLGPVFFVTFVFFVFFVLLNMFLAIVDESYKATKAELIKQKNDLTLYHILKKKTKDLAKRVQKKRSKSIIRILRECGLMGLEKLPYEYYRKALKNHGYSDPEILSTFLKYDEDGDNNLDLVEQQQLAYEIEMGVIYKTGDPADEGIGTDEDSKENLSETIRDEDNYVDPEDYNELVQNVDLMEATLISIITRIDELLASLEKIEIAKREHRMQLSGIIKDMSQSIQCQYA</sequence>
<feature type="transmembrane region" description="Helical" evidence="17">
    <location>
        <begin position="275"/>
        <end position="293"/>
    </location>
</feature>
<feature type="domain" description="Polycystin cation channel PKD1/PKD2" evidence="18">
    <location>
        <begin position="230"/>
        <end position="453"/>
    </location>
</feature>
<keyword evidence="14" id="KW-0109">Calcium transport</keyword>
<dbReference type="Gene3D" id="1.10.287.70">
    <property type="match status" value="1"/>
</dbReference>
<evidence type="ECO:0000256" key="2">
    <source>
        <dbReference type="ARBA" id="ARBA00007200"/>
    </source>
</evidence>
<evidence type="ECO:0000256" key="6">
    <source>
        <dbReference type="ARBA" id="ARBA00022989"/>
    </source>
</evidence>
<feature type="disulfide bond" evidence="15">
    <location>
        <begin position="90"/>
        <end position="103"/>
    </location>
</feature>
<dbReference type="Pfam" id="PF08016">
    <property type="entry name" value="PKD_channel"/>
    <property type="match status" value="1"/>
</dbReference>
<keyword evidence="4" id="KW-1003">Cell membrane</keyword>
<comment type="similarity">
    <text evidence="2">Belongs to the polycystin family.</text>
</comment>
<evidence type="ECO:0000256" key="8">
    <source>
        <dbReference type="ARBA" id="ARBA00023065"/>
    </source>
</evidence>
<dbReference type="GO" id="GO:0005262">
    <property type="term" value="F:calcium channel activity"/>
    <property type="evidence" value="ECO:0007669"/>
    <property type="project" value="UniProtKB-KW"/>
</dbReference>
<evidence type="ECO:0000256" key="10">
    <source>
        <dbReference type="ARBA" id="ARBA00023157"/>
    </source>
</evidence>
<keyword evidence="10" id="KW-1015">Disulfide bond</keyword>
<keyword evidence="12" id="KW-0966">Cell projection</keyword>
<feature type="compositionally biased region" description="Basic and acidic residues" evidence="16">
    <location>
        <begin position="574"/>
        <end position="584"/>
    </location>
</feature>
<dbReference type="EMBL" id="SKCS01000205">
    <property type="protein sequence ID" value="TNN12885.1"/>
    <property type="molecule type" value="Genomic_DNA"/>
</dbReference>
<keyword evidence="7" id="KW-0175">Coiled coil</keyword>
<evidence type="ECO:0000256" key="12">
    <source>
        <dbReference type="ARBA" id="ARBA00023273"/>
    </source>
</evidence>
<dbReference type="SUPFAM" id="SSF47473">
    <property type="entry name" value="EF-hand"/>
    <property type="match status" value="1"/>
</dbReference>
<gene>
    <name evidence="20" type="ORF">EWB00_003271</name>
</gene>
<evidence type="ECO:0000256" key="3">
    <source>
        <dbReference type="ARBA" id="ARBA00022448"/>
    </source>
</evidence>
<evidence type="ECO:0000256" key="7">
    <source>
        <dbReference type="ARBA" id="ARBA00023054"/>
    </source>
</evidence>
<keyword evidence="9 17" id="KW-0472">Membrane</keyword>
<dbReference type="OrthoDB" id="444119at2759"/>
<feature type="domain" description="Polycystin" evidence="19">
    <location>
        <begin position="28"/>
        <end position="228"/>
    </location>
</feature>
<evidence type="ECO:0000313" key="21">
    <source>
        <dbReference type="Proteomes" id="UP000311919"/>
    </source>
</evidence>
<dbReference type="PRINTS" id="PR01433">
    <property type="entry name" value="POLYCYSTIN2"/>
</dbReference>
<dbReference type="FunFam" id="1.10.287.70:FF:000055">
    <property type="entry name" value="Polycystic kidney disease 2-like 1"/>
    <property type="match status" value="1"/>
</dbReference>
<feature type="binding site" evidence="14">
    <location>
        <position position="534"/>
    </location>
    <ligand>
        <name>Ca(2+)</name>
        <dbReference type="ChEBI" id="CHEBI:29108"/>
        <label>2</label>
    </ligand>
</feature>
<feature type="compositionally biased region" description="Acidic residues" evidence="16">
    <location>
        <begin position="562"/>
        <end position="573"/>
    </location>
</feature>
<dbReference type="Pfam" id="PF20519">
    <property type="entry name" value="Polycystin_dom"/>
    <property type="match status" value="1"/>
</dbReference>
<feature type="transmembrane region" description="Helical" evidence="17">
    <location>
        <begin position="422"/>
        <end position="447"/>
    </location>
</feature>
<dbReference type="InterPro" id="IPR003915">
    <property type="entry name" value="PKD_2"/>
</dbReference>
<evidence type="ECO:0000256" key="4">
    <source>
        <dbReference type="ARBA" id="ARBA00022475"/>
    </source>
</evidence>
<evidence type="ECO:0000256" key="15">
    <source>
        <dbReference type="PIRSR" id="PIRSR603915-2"/>
    </source>
</evidence>
<feature type="transmembrane region" description="Helical" evidence="17">
    <location>
        <begin position="364"/>
        <end position="386"/>
    </location>
</feature>
<dbReference type="Proteomes" id="UP000311919">
    <property type="component" value="Unassembled WGS sequence"/>
</dbReference>
<evidence type="ECO:0000256" key="9">
    <source>
        <dbReference type="ARBA" id="ARBA00023136"/>
    </source>
</evidence>
<reference evidence="20 21" key="1">
    <citation type="submission" date="2019-03" db="EMBL/GenBank/DDBJ databases">
        <title>An improved genome assembly of the fluke Schistosoma japonicum.</title>
        <authorList>
            <person name="Hu W."/>
            <person name="Luo F."/>
            <person name="Yin M."/>
            <person name="Mo X."/>
            <person name="Sun C."/>
            <person name="Wu Q."/>
            <person name="Zhu B."/>
            <person name="Xiang M."/>
            <person name="Wang J."/>
            <person name="Wang Y."/>
            <person name="Zhang T."/>
            <person name="Xu B."/>
            <person name="Zheng H."/>
            <person name="Feng Z."/>
        </authorList>
    </citation>
    <scope>NUCLEOTIDE SEQUENCE [LARGE SCALE GENOMIC DNA]</scope>
    <source>
        <strain evidence="20">HuSjv2</strain>
        <tissue evidence="20">Worms</tissue>
    </source>
</reference>
<dbReference type="Gene3D" id="1.20.120.350">
    <property type="entry name" value="Voltage-gated potassium channels. Chain C"/>
    <property type="match status" value="1"/>
</dbReference>
<evidence type="ECO:0000259" key="19">
    <source>
        <dbReference type="Pfam" id="PF20519"/>
    </source>
</evidence>
<evidence type="ECO:0000313" key="20">
    <source>
        <dbReference type="EMBL" id="TNN12885.1"/>
    </source>
</evidence>
<keyword evidence="8 14" id="KW-0406">Ion transport</keyword>
<dbReference type="GO" id="GO:0050982">
    <property type="term" value="P:detection of mechanical stimulus"/>
    <property type="evidence" value="ECO:0007669"/>
    <property type="project" value="TreeGrafter"/>
</dbReference>
<dbReference type="InterPro" id="IPR011992">
    <property type="entry name" value="EF-hand-dom_pair"/>
</dbReference>
<dbReference type="InterPro" id="IPR013122">
    <property type="entry name" value="PKD1_2_channel"/>
</dbReference>
<feature type="transmembrane region" description="Helical" evidence="17">
    <location>
        <begin position="237"/>
        <end position="255"/>
    </location>
</feature>
<keyword evidence="6 17" id="KW-1133">Transmembrane helix</keyword>
<dbReference type="GO" id="GO:0060170">
    <property type="term" value="C:ciliary membrane"/>
    <property type="evidence" value="ECO:0007669"/>
    <property type="project" value="UniProtKB-SubCell"/>
</dbReference>
<comment type="caution">
    <text evidence="20">The sequence shown here is derived from an EMBL/GenBank/DDBJ whole genome shotgun (WGS) entry which is preliminary data.</text>
</comment>
<dbReference type="PANTHER" id="PTHR10877:SF183">
    <property type="entry name" value="AT14535P-RELATED"/>
    <property type="match status" value="1"/>
</dbReference>
<evidence type="ECO:0000256" key="14">
    <source>
        <dbReference type="PIRSR" id="PIRSR603915-1"/>
    </source>
</evidence>
<accession>A0A4Z2D8R6</accession>
<comment type="subcellular location">
    <subcellularLocation>
        <location evidence="1">Cell projection</location>
        <location evidence="1">Cilium membrane</location>
        <topology evidence="1">Multi-pass membrane protein</topology>
    </subcellularLocation>
</comment>
<keyword evidence="11" id="KW-0325">Glycoprotein</keyword>
<evidence type="ECO:0000256" key="5">
    <source>
        <dbReference type="ARBA" id="ARBA00022692"/>
    </source>
</evidence>
<name>A0A4Z2D8R6_SCHJA</name>
<evidence type="ECO:0000259" key="18">
    <source>
        <dbReference type="Pfam" id="PF08016"/>
    </source>
</evidence>
<keyword evidence="14" id="KW-0107">Calcium channel</keyword>
<dbReference type="Gene3D" id="1.10.238.10">
    <property type="entry name" value="EF-hand"/>
    <property type="match status" value="1"/>
</dbReference>
<keyword evidence="21" id="KW-1185">Reference proteome</keyword>
<keyword evidence="5 17" id="KW-0812">Transmembrane</keyword>
<dbReference type="InterPro" id="IPR027359">
    <property type="entry name" value="Volt_channel_dom_sf"/>
</dbReference>
<feature type="binding site" evidence="14">
    <location>
        <position position="536"/>
    </location>
    <ligand>
        <name>Ca(2+)</name>
        <dbReference type="ChEBI" id="CHEBI:29108"/>
        <label>2</label>
    </ligand>
</feature>
<protein>
    <submittedName>
        <fullName evidence="20">Polycystic kidney disease 2-like 1 protein isoform 1</fullName>
    </submittedName>
</protein>
<keyword evidence="3" id="KW-0813">Transport</keyword>
<keyword evidence="14" id="KW-0479">Metal-binding</keyword>
<evidence type="ECO:0000256" key="1">
    <source>
        <dbReference type="ARBA" id="ARBA00004272"/>
    </source>
</evidence>
<evidence type="ECO:0000256" key="16">
    <source>
        <dbReference type="SAM" id="MobiDB-lite"/>
    </source>
</evidence>
<evidence type="ECO:0000256" key="11">
    <source>
        <dbReference type="ARBA" id="ARBA00023180"/>
    </source>
</evidence>
<feature type="transmembrane region" description="Helical" evidence="17">
    <location>
        <begin position="187"/>
        <end position="209"/>
    </location>
</feature>